<feature type="transmembrane region" description="Helical" evidence="7">
    <location>
        <begin position="167"/>
        <end position="185"/>
    </location>
</feature>
<evidence type="ECO:0000256" key="5">
    <source>
        <dbReference type="ARBA" id="ARBA00023136"/>
    </source>
</evidence>
<evidence type="ECO:0000313" key="8">
    <source>
        <dbReference type="EMBL" id="KAF6012315.1"/>
    </source>
</evidence>
<dbReference type="PANTHER" id="PTHR30618">
    <property type="entry name" value="NCS1 FAMILY PURINE/PYRIMIDINE TRANSPORTER"/>
    <property type="match status" value="1"/>
</dbReference>
<evidence type="ECO:0000256" key="4">
    <source>
        <dbReference type="ARBA" id="ARBA00022989"/>
    </source>
</evidence>
<dbReference type="AlphaFoldDB" id="A0A8H6BIB1"/>
<feature type="transmembrane region" description="Helical" evidence="7">
    <location>
        <begin position="389"/>
        <end position="413"/>
    </location>
</feature>
<organism evidence="8 9">
    <name type="scientific">Dekkera bruxellensis</name>
    <name type="common">Brettanomyces custersii</name>
    <dbReference type="NCBI Taxonomy" id="5007"/>
    <lineage>
        <taxon>Eukaryota</taxon>
        <taxon>Fungi</taxon>
        <taxon>Dikarya</taxon>
        <taxon>Ascomycota</taxon>
        <taxon>Saccharomycotina</taxon>
        <taxon>Pichiomycetes</taxon>
        <taxon>Pichiales</taxon>
        <taxon>Pichiaceae</taxon>
        <taxon>Brettanomyces</taxon>
    </lineage>
</organism>
<comment type="caution">
    <text evidence="8">The sequence shown here is derived from an EMBL/GenBank/DDBJ whole genome shotgun (WGS) entry which is preliminary data.</text>
</comment>
<feature type="transmembrane region" description="Helical" evidence="7">
    <location>
        <begin position="197"/>
        <end position="215"/>
    </location>
</feature>
<feature type="transmembrane region" description="Helical" evidence="7">
    <location>
        <begin position="325"/>
        <end position="344"/>
    </location>
</feature>
<name>A0A8H6BIB1_DEKBR</name>
<dbReference type="EMBL" id="JABCYN010000024">
    <property type="protein sequence ID" value="KAF6012315.1"/>
    <property type="molecule type" value="Genomic_DNA"/>
</dbReference>
<feature type="transmembrane region" description="Helical" evidence="7">
    <location>
        <begin position="434"/>
        <end position="456"/>
    </location>
</feature>
<proteinExistence type="inferred from homology"/>
<dbReference type="InterPro" id="IPR012681">
    <property type="entry name" value="NCS1"/>
</dbReference>
<gene>
    <name evidence="8" type="ORF">HII12_002468</name>
</gene>
<comment type="subcellular location">
    <subcellularLocation>
        <location evidence="1">Membrane</location>
        <topology evidence="1">Multi-pass membrane protein</topology>
    </subcellularLocation>
</comment>
<feature type="transmembrane region" description="Helical" evidence="7">
    <location>
        <begin position="476"/>
        <end position="496"/>
    </location>
</feature>
<dbReference type="Gene3D" id="1.10.4160.10">
    <property type="entry name" value="Hydantoin permease"/>
    <property type="match status" value="2"/>
</dbReference>
<dbReference type="FunFam" id="1.10.4160.10:FF:000001">
    <property type="entry name" value="Uracil permease, putative"/>
    <property type="match status" value="1"/>
</dbReference>
<dbReference type="Proteomes" id="UP000568158">
    <property type="component" value="Unassembled WGS sequence"/>
</dbReference>
<protein>
    <recommendedName>
        <fullName evidence="10">Uracil permease</fullName>
    </recommendedName>
</protein>
<feature type="transmembrane region" description="Helical" evidence="7">
    <location>
        <begin position="235"/>
        <end position="255"/>
    </location>
</feature>
<keyword evidence="4 7" id="KW-1133">Transmembrane helix</keyword>
<dbReference type="InterPro" id="IPR045225">
    <property type="entry name" value="Uracil/uridine/allantoin_perm"/>
</dbReference>
<dbReference type="NCBIfam" id="TIGR00800">
    <property type="entry name" value="ncs1"/>
    <property type="match status" value="1"/>
</dbReference>
<dbReference type="InterPro" id="IPR001248">
    <property type="entry name" value="Pur-cyt_permease"/>
</dbReference>
<evidence type="ECO:0000256" key="1">
    <source>
        <dbReference type="ARBA" id="ARBA00004141"/>
    </source>
</evidence>
<reference evidence="8 9" key="1">
    <citation type="journal article" date="2020" name="Appl. Microbiol. Biotechnol.">
        <title>Targeted gene deletion in Brettanomyces bruxellensis with an expression-free CRISPR-Cas9 system.</title>
        <authorList>
            <person name="Varela C."/>
            <person name="Bartel C."/>
            <person name="Onetto C."/>
            <person name="Borneman A."/>
        </authorList>
    </citation>
    <scope>NUCLEOTIDE SEQUENCE [LARGE SCALE GENOMIC DNA]</scope>
    <source>
        <strain evidence="8 9">AWRI1613</strain>
    </source>
</reference>
<accession>A0A8H6BIB1</accession>
<feature type="region of interest" description="Disordered" evidence="6">
    <location>
        <begin position="1"/>
        <end position="36"/>
    </location>
</feature>
<keyword evidence="5 7" id="KW-0472">Membrane</keyword>
<comment type="similarity">
    <text evidence="2">Belongs to the purine-cytosine permease (2.A.39) family.</text>
</comment>
<dbReference type="CDD" id="cd11482">
    <property type="entry name" value="SLC-NCS1sbd_NRT1-like"/>
    <property type="match status" value="1"/>
</dbReference>
<evidence type="ECO:0000256" key="6">
    <source>
        <dbReference type="SAM" id="MobiDB-lite"/>
    </source>
</evidence>
<evidence type="ECO:0000256" key="3">
    <source>
        <dbReference type="ARBA" id="ARBA00022692"/>
    </source>
</evidence>
<keyword evidence="3 7" id="KW-0812">Transmembrane</keyword>
<evidence type="ECO:0000256" key="7">
    <source>
        <dbReference type="SAM" id="Phobius"/>
    </source>
</evidence>
<evidence type="ECO:0000256" key="2">
    <source>
        <dbReference type="ARBA" id="ARBA00008974"/>
    </source>
</evidence>
<dbReference type="GO" id="GO:0005886">
    <property type="term" value="C:plasma membrane"/>
    <property type="evidence" value="ECO:0007669"/>
    <property type="project" value="TreeGrafter"/>
</dbReference>
<dbReference type="Pfam" id="PF02133">
    <property type="entry name" value="Transp_cyt_pur"/>
    <property type="match status" value="1"/>
</dbReference>
<feature type="transmembrane region" description="Helical" evidence="7">
    <location>
        <begin position="365"/>
        <end position="383"/>
    </location>
</feature>
<evidence type="ECO:0008006" key="10">
    <source>
        <dbReference type="Google" id="ProtNLM"/>
    </source>
</evidence>
<evidence type="ECO:0000313" key="9">
    <source>
        <dbReference type="Proteomes" id="UP000568158"/>
    </source>
</evidence>
<dbReference type="PANTHER" id="PTHR30618:SF2">
    <property type="entry name" value="ALLANTOIN PERMEASE-RELATED"/>
    <property type="match status" value="1"/>
</dbReference>
<feature type="transmembrane region" description="Helical" evidence="7">
    <location>
        <begin position="276"/>
        <end position="305"/>
    </location>
</feature>
<sequence length="545" mass="60756">MAAAKKSDVDVQQNTSSEESDFQKNETDFSSMENEDLKGPAQIGKLHRLIKLLEIRGTEHLSSSQLFLYNEDLRPLEEKRRLWSWFNFVCFWLADSVNLNTLQIANPPLASGGSLWPVINRVFMACVWFGVQSSIGGQCMQLMLKAIFGNDLDTRIHDTIHSDAIDSFGVLSFFIFWICQLPFIYMHPHTVRHLFTVKALICPFAAFGFLIWTMAKAGGAGPVVRQPSKVHGSTLAWTFIKATMNSLANFSTLVINDPDFTRMSKTPRSATWSQLLTIPICFSITCLIGILVSSASTILYGTTYWDPLDVLERFLDSEKSGSRAGVFFVALGFALAQVGTNISANSISAGTDMTALLPKFMNIRRGGFICAFIGFAICPWNLLTSSSMFTTYLSAYAVFLSAIAGVVFCDYYICKKGCVILRDLYVADNSSKYYFWHGINLRAYAAYICGILPNIVGFVGATGHTVPVGASYVYDLSFITGYLSSAAVYLVLNLIWPSRANSGKIFEKKWLEEWQEVEDFDEFFRLKYHGVDPEKVDGTDVLTSV</sequence>
<dbReference type="GO" id="GO:0015205">
    <property type="term" value="F:nucleobase transmembrane transporter activity"/>
    <property type="evidence" value="ECO:0007669"/>
    <property type="project" value="TreeGrafter"/>
</dbReference>